<dbReference type="RefSeq" id="WP_126691189.1">
    <property type="nucleotide sequence ID" value="NZ_RXOF01000001.1"/>
</dbReference>
<dbReference type="OrthoDB" id="886604at2"/>
<gene>
    <name evidence="2" type="ORF">EJV47_00545</name>
</gene>
<proteinExistence type="predicted"/>
<dbReference type="AlphaFoldDB" id="A0A3S0H890"/>
<sequence length="88" mass="9629">MASTLSPTTRRLVGLMLIVAGGLLVIAQVLRFAVTAAEWQQGGWNAVQTTYLVLSVLMLSLGVLIIRYGWRMRQDGRISDEPGKGRIS</sequence>
<evidence type="ECO:0000256" key="1">
    <source>
        <dbReference type="SAM" id="Phobius"/>
    </source>
</evidence>
<protein>
    <submittedName>
        <fullName evidence="2">Uncharacterized protein</fullName>
    </submittedName>
</protein>
<feature type="transmembrane region" description="Helical" evidence="1">
    <location>
        <begin position="12"/>
        <end position="30"/>
    </location>
</feature>
<evidence type="ECO:0000313" key="2">
    <source>
        <dbReference type="EMBL" id="RTQ53263.1"/>
    </source>
</evidence>
<evidence type="ECO:0000313" key="3">
    <source>
        <dbReference type="Proteomes" id="UP000282184"/>
    </source>
</evidence>
<accession>A0A3S0H890</accession>
<comment type="caution">
    <text evidence="2">The sequence shown here is derived from an EMBL/GenBank/DDBJ whole genome shotgun (WGS) entry which is preliminary data.</text>
</comment>
<dbReference type="EMBL" id="RXOF01000001">
    <property type="protein sequence ID" value="RTQ53263.1"/>
    <property type="molecule type" value="Genomic_DNA"/>
</dbReference>
<keyword evidence="3" id="KW-1185">Reference proteome</keyword>
<organism evidence="2 3">
    <name type="scientific">Hymenobacter gummosus</name>
    <dbReference type="NCBI Taxonomy" id="1776032"/>
    <lineage>
        <taxon>Bacteria</taxon>
        <taxon>Pseudomonadati</taxon>
        <taxon>Bacteroidota</taxon>
        <taxon>Cytophagia</taxon>
        <taxon>Cytophagales</taxon>
        <taxon>Hymenobacteraceae</taxon>
        <taxon>Hymenobacter</taxon>
    </lineage>
</organism>
<keyword evidence="1" id="KW-1133">Transmembrane helix</keyword>
<reference evidence="2 3" key="1">
    <citation type="submission" date="2018-12" db="EMBL/GenBank/DDBJ databases">
        <title>Hymenobacter gummosus sp. nov., isolated from a spring.</title>
        <authorList>
            <person name="Nie L."/>
        </authorList>
    </citation>
    <scope>NUCLEOTIDE SEQUENCE [LARGE SCALE GENOMIC DNA]</scope>
    <source>
        <strain evidence="2 3">KCTC 52166</strain>
    </source>
</reference>
<keyword evidence="1" id="KW-0472">Membrane</keyword>
<feature type="transmembrane region" description="Helical" evidence="1">
    <location>
        <begin position="50"/>
        <end position="70"/>
    </location>
</feature>
<name>A0A3S0H890_9BACT</name>
<dbReference type="Proteomes" id="UP000282184">
    <property type="component" value="Unassembled WGS sequence"/>
</dbReference>
<keyword evidence="1" id="KW-0812">Transmembrane</keyword>